<dbReference type="GO" id="GO:0050518">
    <property type="term" value="F:2-C-methyl-D-erythritol 4-phosphate cytidylyltransferase activity"/>
    <property type="evidence" value="ECO:0007669"/>
    <property type="project" value="UniProtKB-EC"/>
</dbReference>
<evidence type="ECO:0000256" key="9">
    <source>
        <dbReference type="ARBA" id="ARBA00022695"/>
    </source>
</evidence>
<dbReference type="InterPro" id="IPR029044">
    <property type="entry name" value="Nucleotide-diphossugar_trans"/>
</dbReference>
<dbReference type="HAMAP" id="MF_00107">
    <property type="entry name" value="IspF"/>
    <property type="match status" value="1"/>
</dbReference>
<evidence type="ECO:0000256" key="11">
    <source>
        <dbReference type="ARBA" id="ARBA00023229"/>
    </source>
</evidence>
<dbReference type="Pfam" id="PF02542">
    <property type="entry name" value="YgbB"/>
    <property type="match status" value="1"/>
</dbReference>
<comment type="caution">
    <text evidence="14">Lacks conserved residue(s) required for the propagation of feature annotation.</text>
</comment>
<dbReference type="EMBL" id="JBHTMX010000177">
    <property type="protein sequence ID" value="MFD1333166.1"/>
    <property type="molecule type" value="Genomic_DNA"/>
</dbReference>
<feature type="binding site" evidence="14">
    <location>
        <position position="287"/>
    </location>
    <ligand>
        <name>a divalent metal cation</name>
        <dbReference type="ChEBI" id="CHEBI:60240"/>
    </ligand>
</feature>
<reference evidence="17" key="1">
    <citation type="journal article" date="2019" name="Int. J. Syst. Evol. Microbiol.">
        <title>The Global Catalogue of Microorganisms (GCM) 10K type strain sequencing project: providing services to taxonomists for standard genome sequencing and annotation.</title>
        <authorList>
            <consortium name="The Broad Institute Genomics Platform"/>
            <consortium name="The Broad Institute Genome Sequencing Center for Infectious Disease"/>
            <person name="Wu L."/>
            <person name="Ma J."/>
        </authorList>
    </citation>
    <scope>NUCLEOTIDE SEQUENCE [LARGE SCALE GENOMIC DNA]</scope>
    <source>
        <strain evidence="17">CCUG 61696</strain>
    </source>
</reference>
<dbReference type="PANTHER" id="PTHR43181:SF1">
    <property type="entry name" value="2-C-METHYL-D-ERYTHRITOL 2,4-CYCLODIPHOSPHATE SYNTHASE, CHLOROPLASTIC"/>
    <property type="match status" value="1"/>
</dbReference>
<keyword evidence="13 14" id="KW-0511">Multifunctional enzyme</keyword>
<feature type="site" description="Transition state stabilizer" evidence="14">
    <location>
        <position position="378"/>
    </location>
</feature>
<sequence length="408" mass="41819">MGVSQHDGPRVAAVICAGGSGSRAGAGAPKQYRLLDGRPILAASLELFLNHPSVSQVVTVIGADHADLYESAAAPFAGSDRLKAPVAGGDSRQASVRAGLEALAADAVDIVLVHDAARPFATPALVDRAIASAFANGGAVPGVAVVDTICEVDRGGGRGGTLDRARCRALQTPQGFDYARLRAAHGQALAAGREDFTDDGALYGWAGERVVVFEGEIENVKLTTPEQFEVFARREAVEALLTLGDVRVGTGFDVHAFGPGDHVVIGGVAVPHGFGLSGHSDADVVLHALTDAVLGALGDGDIGAHFPPSDPAWKGADSARFMADAVARVRARGGVIAHLDVTVIGEAPKVGPHREAMRARIAEICGVAVGRVGVKATTTEKLGFAGRREGLAAMASATIRLPLTEELA</sequence>
<feature type="region of interest" description="2-C-methyl-D-erythritol 2,4-cyclodiphosphate synthase" evidence="14">
    <location>
        <begin position="247"/>
        <end position="408"/>
    </location>
</feature>
<feature type="binding site" evidence="14">
    <location>
        <position position="384"/>
    </location>
    <ligand>
        <name>4-CDP-2-C-methyl-D-erythritol 2-phosphate</name>
        <dbReference type="ChEBI" id="CHEBI:57919"/>
    </ligand>
</feature>
<dbReference type="RefSeq" id="WP_378776476.1">
    <property type="nucleotide sequence ID" value="NZ_JBHTMX010000177.1"/>
</dbReference>
<comment type="caution">
    <text evidence="16">The sequence shown here is derived from an EMBL/GenBank/DDBJ whole genome shotgun (WGS) entry which is preliminary data.</text>
</comment>
<evidence type="ECO:0000256" key="1">
    <source>
        <dbReference type="ARBA" id="ARBA00000200"/>
    </source>
</evidence>
<comment type="similarity">
    <text evidence="7">Belongs to the IspD/TarI cytidylyltransferase family. IspD subfamily.</text>
</comment>
<dbReference type="InterPro" id="IPR001228">
    <property type="entry name" value="IspD"/>
</dbReference>
<feature type="binding site" evidence="14">
    <location>
        <begin position="377"/>
        <end position="380"/>
    </location>
    <ligand>
        <name>4-CDP-2-C-methyl-D-erythritol 2-phosphate</name>
        <dbReference type="ChEBI" id="CHEBI:57919"/>
    </ligand>
</feature>
<dbReference type="CDD" id="cd02516">
    <property type="entry name" value="CDP-ME_synthetase"/>
    <property type="match status" value="1"/>
</dbReference>
<keyword evidence="8 14" id="KW-0808">Transferase</keyword>
<feature type="binding site" evidence="14">
    <location>
        <position position="253"/>
    </location>
    <ligand>
        <name>a divalent metal cation</name>
        <dbReference type="ChEBI" id="CHEBI:60240"/>
    </ligand>
</feature>
<evidence type="ECO:0000256" key="13">
    <source>
        <dbReference type="ARBA" id="ARBA00023268"/>
    </source>
</evidence>
<comment type="similarity">
    <text evidence="6">Belongs to the IspF family.</text>
</comment>
<comment type="catalytic activity">
    <reaction evidence="1 14">
        <text>4-CDP-2-C-methyl-D-erythritol 2-phosphate = 2-C-methyl-D-erythritol 2,4-cyclic diphosphate + CMP</text>
        <dbReference type="Rhea" id="RHEA:23864"/>
        <dbReference type="ChEBI" id="CHEBI:57919"/>
        <dbReference type="ChEBI" id="CHEBI:58483"/>
        <dbReference type="ChEBI" id="CHEBI:60377"/>
        <dbReference type="EC" id="4.6.1.12"/>
    </reaction>
</comment>
<dbReference type="Gene3D" id="3.30.1330.50">
    <property type="entry name" value="2-C-methyl-D-erythritol 2,4-cyclodiphosphate synthase"/>
    <property type="match status" value="1"/>
</dbReference>
<keyword evidence="10 14" id="KW-0479">Metal-binding</keyword>
<evidence type="ECO:0000256" key="7">
    <source>
        <dbReference type="ARBA" id="ARBA00009789"/>
    </source>
</evidence>
<dbReference type="PANTHER" id="PTHR43181">
    <property type="entry name" value="2-C-METHYL-D-ERYTHRITOL 2,4-CYCLODIPHOSPHATE SYNTHASE, CHLOROPLASTIC"/>
    <property type="match status" value="1"/>
</dbReference>
<gene>
    <name evidence="14" type="primary">ispDF</name>
    <name evidence="16" type="ORF">ACFQ4O_14270</name>
</gene>
<dbReference type="NCBIfam" id="TIGR00453">
    <property type="entry name" value="ispD"/>
    <property type="match status" value="1"/>
</dbReference>
<dbReference type="SUPFAM" id="SSF53448">
    <property type="entry name" value="Nucleotide-diphospho-sugar transferases"/>
    <property type="match status" value="1"/>
</dbReference>
<dbReference type="Proteomes" id="UP001597171">
    <property type="component" value="Unassembled WGS sequence"/>
</dbReference>
<evidence type="ECO:0000256" key="2">
    <source>
        <dbReference type="ARBA" id="ARBA00001282"/>
    </source>
</evidence>
<comment type="catalytic activity">
    <reaction evidence="2 14">
        <text>2-C-methyl-D-erythritol 4-phosphate + CTP + H(+) = 4-CDP-2-C-methyl-D-erythritol + diphosphate</text>
        <dbReference type="Rhea" id="RHEA:13429"/>
        <dbReference type="ChEBI" id="CHEBI:15378"/>
        <dbReference type="ChEBI" id="CHEBI:33019"/>
        <dbReference type="ChEBI" id="CHEBI:37563"/>
        <dbReference type="ChEBI" id="CHEBI:57823"/>
        <dbReference type="ChEBI" id="CHEBI:58262"/>
        <dbReference type="EC" id="2.7.7.60"/>
    </reaction>
</comment>
<dbReference type="NCBIfam" id="NF006899">
    <property type="entry name" value="PRK09382.1"/>
    <property type="match status" value="1"/>
</dbReference>
<evidence type="ECO:0000256" key="14">
    <source>
        <dbReference type="HAMAP-Rule" id="MF_01520"/>
    </source>
</evidence>
<dbReference type="InterPro" id="IPR026596">
    <property type="entry name" value="IspD/F"/>
</dbReference>
<dbReference type="InterPro" id="IPR018294">
    <property type="entry name" value="ISPD_synthase_CS"/>
</dbReference>
<evidence type="ECO:0000313" key="16">
    <source>
        <dbReference type="EMBL" id="MFD1333166.1"/>
    </source>
</evidence>
<feature type="site" description="Transition state stabilizer" evidence="14">
    <location>
        <position position="30"/>
    </location>
</feature>
<dbReference type="InterPro" id="IPR020555">
    <property type="entry name" value="MECDP_synthase_CS"/>
</dbReference>
<evidence type="ECO:0000256" key="6">
    <source>
        <dbReference type="ARBA" id="ARBA00008480"/>
    </source>
</evidence>
<dbReference type="InterPro" id="IPR036571">
    <property type="entry name" value="MECDP_synthase_sf"/>
</dbReference>
<dbReference type="SUPFAM" id="SSF69765">
    <property type="entry name" value="IpsF-like"/>
    <property type="match status" value="1"/>
</dbReference>
<comment type="cofactor">
    <cofactor evidence="3 14">
        <name>a divalent metal cation</name>
        <dbReference type="ChEBI" id="CHEBI:60240"/>
    </cofactor>
</comment>
<dbReference type="PROSITE" id="PS01350">
    <property type="entry name" value="ISPF"/>
    <property type="match status" value="1"/>
</dbReference>
<comment type="pathway">
    <text evidence="5 14">Isoprenoid biosynthesis; isopentenyl diphosphate biosynthesis via DXP pathway; isopentenyl diphosphate from 1-deoxy-D-xylulose 5-phosphate: step 2/6.</text>
</comment>
<evidence type="ECO:0000256" key="5">
    <source>
        <dbReference type="ARBA" id="ARBA00004787"/>
    </source>
</evidence>
<dbReference type="CDD" id="cd00554">
    <property type="entry name" value="MECDP_synthase"/>
    <property type="match status" value="1"/>
</dbReference>
<keyword evidence="9 14" id="KW-0548">Nucleotidyltransferase</keyword>
<evidence type="ECO:0000256" key="4">
    <source>
        <dbReference type="ARBA" id="ARBA00004709"/>
    </source>
</evidence>
<evidence type="ECO:0000256" key="3">
    <source>
        <dbReference type="ARBA" id="ARBA00001968"/>
    </source>
</evidence>
<feature type="site" description="Transition state stabilizer" evidence="14">
    <location>
        <position position="23"/>
    </location>
</feature>
<feature type="site" description="Transition state stabilizer" evidence="14">
    <location>
        <position position="279"/>
    </location>
</feature>
<feature type="site" description="Positions MEP for the nucleophilic attack" evidence="14">
    <location>
        <position position="164"/>
    </location>
</feature>
<organism evidence="16 17">
    <name type="scientific">Methylopila musalis</name>
    <dbReference type="NCBI Taxonomy" id="1134781"/>
    <lineage>
        <taxon>Bacteria</taxon>
        <taxon>Pseudomonadati</taxon>
        <taxon>Pseudomonadota</taxon>
        <taxon>Alphaproteobacteria</taxon>
        <taxon>Hyphomicrobiales</taxon>
        <taxon>Methylopilaceae</taxon>
        <taxon>Methylopila</taxon>
    </lineage>
</organism>
<feature type="domain" description="2-C-methyl-D-erythritol 2,4-cyclodiphosphate synthase" evidence="15">
    <location>
        <begin position="246"/>
        <end position="399"/>
    </location>
</feature>
<dbReference type="Gene3D" id="3.90.550.10">
    <property type="entry name" value="Spore Coat Polysaccharide Biosynthesis Protein SpsA, Chain A"/>
    <property type="match status" value="1"/>
</dbReference>
<comment type="function">
    <text evidence="14">Bifunctional enzyme that catalyzes the formation of 4-diphosphocytidyl-2-C-methyl-D-erythritol from CTP and 2-C-methyl-D-erythritol 4-phosphate (MEP) (IspD), and catalyzes the conversion of 4-diphosphocytidyl-2-C-methyl-D-erythritol 2-phosphate (CDP-ME2P) to 2-C-methyl-D-erythritol 2,4-cyclodiphosphate (ME-CPP) with a corresponding release of cytidine 5-monophosphate (CMP) (IspF).</text>
</comment>
<evidence type="ECO:0000256" key="10">
    <source>
        <dbReference type="ARBA" id="ARBA00022723"/>
    </source>
</evidence>
<evidence type="ECO:0000256" key="8">
    <source>
        <dbReference type="ARBA" id="ARBA00022679"/>
    </source>
</evidence>
<evidence type="ECO:0000313" key="17">
    <source>
        <dbReference type="Proteomes" id="UP001597171"/>
    </source>
</evidence>
<proteinExistence type="inferred from homology"/>
<dbReference type="Pfam" id="PF01128">
    <property type="entry name" value="IspD"/>
    <property type="match status" value="1"/>
</dbReference>
<comment type="similarity">
    <text evidence="14">In the N-terminal section; belongs to the IspD/TarI cytidylyltransferase family. IspD subfamily.</text>
</comment>
<keyword evidence="11 14" id="KW-0414">Isoprene biosynthesis</keyword>
<dbReference type="GO" id="GO:0008685">
    <property type="term" value="F:2-C-methyl-D-erythritol 2,4-cyclodiphosphate synthase activity"/>
    <property type="evidence" value="ECO:0007669"/>
    <property type="project" value="UniProtKB-EC"/>
</dbReference>
<feature type="binding site" evidence="14">
    <location>
        <begin position="301"/>
        <end position="303"/>
    </location>
    <ligand>
        <name>4-CDP-2-C-methyl-D-erythritol 2-phosphate</name>
        <dbReference type="ChEBI" id="CHEBI:57919"/>
    </ligand>
</feature>
<dbReference type="EC" id="4.6.1.12" evidence="14"/>
<accession>A0ABW3ZAE3</accession>
<feature type="binding site" evidence="14">
    <location>
        <begin position="279"/>
        <end position="280"/>
    </location>
    <ligand>
        <name>4-CDP-2-C-methyl-D-erythritol 2-phosphate</name>
        <dbReference type="ChEBI" id="CHEBI:57919"/>
    </ligand>
</feature>
<evidence type="ECO:0000259" key="15">
    <source>
        <dbReference type="Pfam" id="PF02542"/>
    </source>
</evidence>
<dbReference type="HAMAP" id="MF_00108">
    <property type="entry name" value="IspD"/>
    <property type="match status" value="1"/>
</dbReference>
<evidence type="ECO:0000256" key="12">
    <source>
        <dbReference type="ARBA" id="ARBA00023239"/>
    </source>
</evidence>
<comment type="pathway">
    <text evidence="4 14">Isoprenoid biosynthesis; isopentenyl diphosphate biosynthesis via DXP pathway; isopentenyl diphosphate from 1-deoxy-D-xylulose 5-phosphate: step 4/6.</text>
</comment>
<dbReference type="PROSITE" id="PS01295">
    <property type="entry name" value="ISPD"/>
    <property type="match status" value="1"/>
</dbReference>
<feature type="binding site" evidence="14">
    <location>
        <begin position="253"/>
        <end position="255"/>
    </location>
    <ligand>
        <name>4-CDP-2-C-methyl-D-erythritol 2-phosphate</name>
        <dbReference type="ChEBI" id="CHEBI:57919"/>
    </ligand>
</feature>
<name>A0ABW3ZAE3_9HYPH</name>
<dbReference type="NCBIfam" id="TIGR00151">
    <property type="entry name" value="ispF"/>
    <property type="match status" value="1"/>
</dbReference>
<keyword evidence="17" id="KW-1185">Reference proteome</keyword>
<dbReference type="InterPro" id="IPR003526">
    <property type="entry name" value="MECDP_synthase"/>
</dbReference>
<dbReference type="InterPro" id="IPR034683">
    <property type="entry name" value="IspD/TarI"/>
</dbReference>
<feature type="binding site" evidence="14">
    <location>
        <position position="255"/>
    </location>
    <ligand>
        <name>a divalent metal cation</name>
        <dbReference type="ChEBI" id="CHEBI:60240"/>
    </ligand>
</feature>
<dbReference type="EC" id="2.7.7.60" evidence="14"/>
<feature type="region of interest" description="2-C-methyl-D-erythritol 4-phosphate cytidylyltransferase" evidence="14">
    <location>
        <begin position="1"/>
        <end position="246"/>
    </location>
</feature>
<keyword evidence="12 14" id="KW-0456">Lyase</keyword>
<dbReference type="HAMAP" id="MF_01520">
    <property type="entry name" value="IspDF"/>
    <property type="match status" value="1"/>
</dbReference>
<protein>
    <recommendedName>
        <fullName evidence="14">Bifunctional enzyme IspD/IspF</fullName>
    </recommendedName>
    <domain>
        <recommendedName>
            <fullName evidence="14">2-C-methyl-D-erythritol 4-phosphate cytidylyltransferase</fullName>
            <ecNumber evidence="14">2.7.7.60</ecNumber>
        </recommendedName>
        <alternativeName>
            <fullName evidence="14">4-diphosphocytidyl-2C-methyl-D-erythritol synthase</fullName>
        </alternativeName>
        <alternativeName>
            <fullName evidence="14">MEP cytidylyltransferase</fullName>
            <shortName evidence="14">MCT</shortName>
        </alternativeName>
    </domain>
    <domain>
        <recommendedName>
            <fullName evidence="14">2-C-methyl-D-erythritol 2,4-cyclodiphosphate synthase</fullName>
            <shortName evidence="14">MECDP-synthase</shortName>
            <shortName evidence="14">MECPP-synthase</shortName>
            <shortName evidence="14">MECPS</shortName>
            <ecNumber evidence="14">4.6.1.12</ecNumber>
        </recommendedName>
    </domain>
</protein>
<feature type="site" description="Positions MEP for the nucleophilic attack" evidence="14">
    <location>
        <position position="221"/>
    </location>
</feature>
<feature type="binding site" evidence="14">
    <location>
        <position position="387"/>
    </location>
    <ligand>
        <name>4-CDP-2-C-methyl-D-erythritol 2-phosphate</name>
        <dbReference type="ChEBI" id="CHEBI:57919"/>
    </ligand>
</feature>
<comment type="similarity">
    <text evidence="14">In the C-terminal section; belongs to the IspF family.</text>
</comment>